<dbReference type="Proteomes" id="UP001231124">
    <property type="component" value="Unassembled WGS sequence"/>
</dbReference>
<evidence type="ECO:0000313" key="3">
    <source>
        <dbReference type="Proteomes" id="UP001231124"/>
    </source>
</evidence>
<dbReference type="EMBL" id="JAUSVP010000002">
    <property type="protein sequence ID" value="MDQ0446473.1"/>
    <property type="molecule type" value="Genomic_DNA"/>
</dbReference>
<dbReference type="Pfam" id="PF06764">
    <property type="entry name" value="DUF1223"/>
    <property type="match status" value="1"/>
</dbReference>
<evidence type="ECO:0000313" key="2">
    <source>
        <dbReference type="EMBL" id="MDQ0446473.1"/>
    </source>
</evidence>
<organism evidence="2 3">
    <name type="scientific">Methylobacterium aerolatum</name>
    <dbReference type="NCBI Taxonomy" id="418708"/>
    <lineage>
        <taxon>Bacteria</taxon>
        <taxon>Pseudomonadati</taxon>
        <taxon>Pseudomonadota</taxon>
        <taxon>Alphaproteobacteria</taxon>
        <taxon>Hyphomicrobiales</taxon>
        <taxon>Methylobacteriaceae</taxon>
        <taxon>Methylobacterium</taxon>
    </lineage>
</organism>
<dbReference type="InterPro" id="IPR036249">
    <property type="entry name" value="Thioredoxin-like_sf"/>
</dbReference>
<dbReference type="RefSeq" id="WP_238201176.1">
    <property type="nucleotide sequence ID" value="NZ_BPQE01000002.1"/>
</dbReference>
<keyword evidence="3" id="KW-1185">Reference proteome</keyword>
<protein>
    <recommendedName>
        <fullName evidence="4">DUF1223 domain-containing protein</fullName>
    </recommendedName>
</protein>
<feature type="signal peptide" evidence="1">
    <location>
        <begin position="1"/>
        <end position="38"/>
    </location>
</feature>
<comment type="caution">
    <text evidence="2">The sequence shown here is derived from an EMBL/GenBank/DDBJ whole genome shotgun (WGS) entry which is preliminary data.</text>
</comment>
<evidence type="ECO:0000256" key="1">
    <source>
        <dbReference type="SAM" id="SignalP"/>
    </source>
</evidence>
<name>A0ABU0HXC9_9HYPH</name>
<gene>
    <name evidence="2" type="ORF">QO012_000962</name>
</gene>
<keyword evidence="1" id="KW-0732">Signal</keyword>
<sequence length="276" mass="28920">MEHTRVRRRPDSLGTPLRIAGRLALLLGLSGLARPAAAEPVAAVVEMYTSQGCAACRAADPIMRELAAQPGVLALTLPVTYWDYLGWKDTLALRGFNERQRAYAHARGARQVVTPQAVVNGGQAVIVGSNRPALDKALKDAGQAPPLPVTVSAQTQGPLIVIDVSGRAPDTATATATAKPKPAGKGEDKAEVWLVPLVRSRVTKVETGENGGRVANDVNIVRSLQRLGSWAGQPVHFEIPATGGVLDGADGYAVLVQYAREGRIGRILGAAKGPGL</sequence>
<proteinExistence type="predicted"/>
<dbReference type="SUPFAM" id="SSF52833">
    <property type="entry name" value="Thioredoxin-like"/>
    <property type="match status" value="1"/>
</dbReference>
<reference evidence="2 3" key="1">
    <citation type="submission" date="2023-07" db="EMBL/GenBank/DDBJ databases">
        <title>Genomic Encyclopedia of Type Strains, Phase IV (KMG-IV): sequencing the most valuable type-strain genomes for metagenomic binning, comparative biology and taxonomic classification.</title>
        <authorList>
            <person name="Goeker M."/>
        </authorList>
    </citation>
    <scope>NUCLEOTIDE SEQUENCE [LARGE SCALE GENOMIC DNA]</scope>
    <source>
        <strain evidence="2 3">DSM 19013</strain>
    </source>
</reference>
<dbReference type="PANTHER" id="PTHR36057:SF1">
    <property type="entry name" value="LIPOPROTEIN LIPID ATTACHMENT SITE-LIKE PROTEIN, PUTATIVE (DUF1223)-RELATED"/>
    <property type="match status" value="1"/>
</dbReference>
<evidence type="ECO:0008006" key="4">
    <source>
        <dbReference type="Google" id="ProtNLM"/>
    </source>
</evidence>
<dbReference type="InterPro" id="IPR010634">
    <property type="entry name" value="DUF1223"/>
</dbReference>
<dbReference type="PANTHER" id="PTHR36057">
    <property type="match status" value="1"/>
</dbReference>
<feature type="chain" id="PRO_5047296734" description="DUF1223 domain-containing protein" evidence="1">
    <location>
        <begin position="39"/>
        <end position="276"/>
    </location>
</feature>
<accession>A0ABU0HXC9</accession>